<evidence type="ECO:0008006" key="3">
    <source>
        <dbReference type="Google" id="ProtNLM"/>
    </source>
</evidence>
<protein>
    <recommendedName>
        <fullName evidence="3">DUF2752 domain-containing protein</fullName>
    </recommendedName>
</protein>
<accession>A0ABT7N7T5</accession>
<sequence>MKKQPYICPTCGVNHTDILQISQAFQRLQSAIEQHDVRTHVAKEALSEIVALIANKRTAHKQIRAK</sequence>
<gene>
    <name evidence="1" type="ORF">QTH91_05920</name>
</gene>
<organism evidence="1 2">
    <name type="scientific">Variovorax dokdonensis</name>
    <dbReference type="NCBI Taxonomy" id="344883"/>
    <lineage>
        <taxon>Bacteria</taxon>
        <taxon>Pseudomonadati</taxon>
        <taxon>Pseudomonadota</taxon>
        <taxon>Betaproteobacteria</taxon>
        <taxon>Burkholderiales</taxon>
        <taxon>Comamonadaceae</taxon>
        <taxon>Variovorax</taxon>
    </lineage>
</organism>
<reference evidence="1" key="1">
    <citation type="submission" date="2023-06" db="EMBL/GenBank/DDBJ databases">
        <authorList>
            <person name="Jiang Y."/>
            <person name="Liu Q."/>
        </authorList>
    </citation>
    <scope>NUCLEOTIDE SEQUENCE</scope>
    <source>
        <strain evidence="1">CGMCC 1.12089</strain>
    </source>
</reference>
<name>A0ABT7N7T5_9BURK</name>
<evidence type="ECO:0000313" key="1">
    <source>
        <dbReference type="EMBL" id="MDM0044011.1"/>
    </source>
</evidence>
<evidence type="ECO:0000313" key="2">
    <source>
        <dbReference type="Proteomes" id="UP001174908"/>
    </source>
</evidence>
<dbReference type="EMBL" id="JASZYV010000001">
    <property type="protein sequence ID" value="MDM0044011.1"/>
    <property type="molecule type" value="Genomic_DNA"/>
</dbReference>
<dbReference type="Proteomes" id="UP001174908">
    <property type="component" value="Unassembled WGS sequence"/>
</dbReference>
<proteinExistence type="predicted"/>
<dbReference type="RefSeq" id="WP_286659078.1">
    <property type="nucleotide sequence ID" value="NZ_JASZYV010000001.1"/>
</dbReference>
<comment type="caution">
    <text evidence="1">The sequence shown here is derived from an EMBL/GenBank/DDBJ whole genome shotgun (WGS) entry which is preliminary data.</text>
</comment>
<keyword evidence="2" id="KW-1185">Reference proteome</keyword>